<evidence type="ECO:0000313" key="2">
    <source>
        <dbReference type="EMBL" id="ADY28191.1"/>
    </source>
</evidence>
<dbReference type="OrthoDB" id="1443419at2"/>
<evidence type="ECO:0000256" key="1">
    <source>
        <dbReference type="SAM" id="Phobius"/>
    </source>
</evidence>
<dbReference type="RefSeq" id="WP_013619939.1">
    <property type="nucleotide sequence ID" value="NC_015167.1"/>
</dbReference>
<dbReference type="EMBL" id="CP002534">
    <property type="protein sequence ID" value="ADY28191.1"/>
    <property type="molecule type" value="Genomic_DNA"/>
</dbReference>
<feature type="transmembrane region" description="Helical" evidence="1">
    <location>
        <begin position="12"/>
        <end position="38"/>
    </location>
</feature>
<proteinExistence type="predicted"/>
<keyword evidence="3" id="KW-1185">Reference proteome</keyword>
<dbReference type="STRING" id="867900.Celly_0356"/>
<sequence length="149" mass="16147">MNMNRQLGKSIFVSYILGAPIVLLTVIATILIPVIYVGKGLSSMSIVLGSGFQTIGFVLTFLIAFWLGGKLAYTDTKNNNSLISTSFKYSVLVNLVIWIVFCLIIGNSTGNSNFLFTTPAIIAVIVSTTITTFTIGLLISYLIKKINNL</sequence>
<dbReference type="HOGENOM" id="CLU_1746358_0_0_10"/>
<feature type="transmembrane region" description="Helical" evidence="1">
    <location>
        <begin position="120"/>
        <end position="143"/>
    </location>
</feature>
<organism evidence="2 3">
    <name type="scientific">Cellulophaga lytica (strain ATCC 23178 / DSM 7489 / JCM 8516 / NBRC 14961 / NCIMB 1423 / VKM B-1433 / Cy l20)</name>
    <dbReference type="NCBI Taxonomy" id="867900"/>
    <lineage>
        <taxon>Bacteria</taxon>
        <taxon>Pseudomonadati</taxon>
        <taxon>Bacteroidota</taxon>
        <taxon>Flavobacteriia</taxon>
        <taxon>Flavobacteriales</taxon>
        <taxon>Flavobacteriaceae</taxon>
        <taxon>Cellulophaga</taxon>
    </lineage>
</organism>
<name>F0RI65_CELLC</name>
<protein>
    <submittedName>
        <fullName evidence="2">Uncharacterized protein</fullName>
    </submittedName>
</protein>
<evidence type="ECO:0000313" key="3">
    <source>
        <dbReference type="Proteomes" id="UP000007487"/>
    </source>
</evidence>
<accession>F0RI65</accession>
<feature type="transmembrane region" description="Helical" evidence="1">
    <location>
        <begin position="89"/>
        <end position="108"/>
    </location>
</feature>
<feature type="transmembrane region" description="Helical" evidence="1">
    <location>
        <begin position="44"/>
        <end position="68"/>
    </location>
</feature>
<keyword evidence="1" id="KW-0472">Membrane</keyword>
<dbReference type="AlphaFoldDB" id="F0RI65"/>
<dbReference type="KEGG" id="cly:Celly_0356"/>
<gene>
    <name evidence="2" type="ordered locus">Celly_0356</name>
</gene>
<reference evidence="2 3" key="1">
    <citation type="journal article" date="2011" name="Stand. Genomic Sci.">
        <title>Complete genome sequence of Cellulophaga lytica type strain (LIM- 21).</title>
        <authorList>
            <person name="Pati A."/>
            <person name="Abt B."/>
            <person name="Teshima H."/>
            <person name="Nolan M."/>
            <person name="Lapidus A."/>
            <person name="Lucas S."/>
            <person name="Hammon N."/>
            <person name="Deshpande S."/>
            <person name="Cheng J.F."/>
            <person name="Tapia R."/>
            <person name="Han C."/>
            <person name="Goodwin L."/>
            <person name="Pitluck S."/>
            <person name="Liolios K."/>
            <person name="Pagani I."/>
            <person name="Mavromatis K."/>
            <person name="Ovchinikova G."/>
            <person name="Chen A."/>
            <person name="Palaniappan K."/>
            <person name="Land M."/>
            <person name="Hauser L."/>
            <person name="Jeffries C.D."/>
            <person name="Detter J.C."/>
            <person name="Brambilla E.M."/>
            <person name="Kannan K.P."/>
            <person name="Rohde M."/>
            <person name="Spring S."/>
            <person name="Goker M."/>
            <person name="Woyke T."/>
            <person name="Bristow J."/>
            <person name="Eisen J.A."/>
            <person name="Markowitz V."/>
            <person name="Hugenholtz P."/>
            <person name="Kyrpides N.C."/>
            <person name="Klenk H.P."/>
            <person name="Ivanova N."/>
        </authorList>
    </citation>
    <scope>NUCLEOTIDE SEQUENCE [LARGE SCALE GENOMIC DNA]</scope>
    <source>
        <strain evidence="3">ATCC 23178 / DSM 7489 / JCM 8516 / NBRC 14961 / NCIMB 1423 / VKM B-1433 / Cy l20</strain>
    </source>
</reference>
<dbReference type="Proteomes" id="UP000007487">
    <property type="component" value="Chromosome"/>
</dbReference>
<keyword evidence="1" id="KW-0812">Transmembrane</keyword>
<keyword evidence="1" id="KW-1133">Transmembrane helix</keyword>